<feature type="domain" description="Sigma-54 factor interaction" evidence="6">
    <location>
        <begin position="26"/>
        <end position="254"/>
    </location>
</feature>
<comment type="caution">
    <text evidence="7">The sequence shown here is derived from an EMBL/GenBank/DDBJ whole genome shotgun (WGS) entry which is preliminary data.</text>
</comment>
<dbReference type="EMBL" id="JBHSDU010000015">
    <property type="protein sequence ID" value="MFC4314183.1"/>
    <property type="molecule type" value="Genomic_DNA"/>
</dbReference>
<dbReference type="InterPro" id="IPR025944">
    <property type="entry name" value="Sigma_54_int_dom_CS"/>
</dbReference>
<keyword evidence="4" id="KW-0238">DNA-binding</keyword>
<evidence type="ECO:0000256" key="1">
    <source>
        <dbReference type="ARBA" id="ARBA00022741"/>
    </source>
</evidence>
<dbReference type="PROSITE" id="PS50045">
    <property type="entry name" value="SIGMA54_INTERACT_4"/>
    <property type="match status" value="1"/>
</dbReference>
<dbReference type="Gene3D" id="3.40.50.300">
    <property type="entry name" value="P-loop containing nucleotide triphosphate hydrolases"/>
    <property type="match status" value="1"/>
</dbReference>
<gene>
    <name evidence="7" type="ORF">ACFPN2_34250</name>
</gene>
<dbReference type="SUPFAM" id="SSF52540">
    <property type="entry name" value="P-loop containing nucleoside triphosphate hydrolases"/>
    <property type="match status" value="1"/>
</dbReference>
<sequence length="371" mass="40494">MSDPHGRLLVYPDASAHPTSIRAKAAIFADPKSRTLLQQLDRVAPADAPVLIVGETGTGKELVARHLHSQSGRKGAFVAVNCGALSQSLAEAELFGHQAGSFTGANETRAGWFEAANGGTLFLDEIGDLPLPLQVKLLRVLQEREVVRVGSRKAIPLDVRLVAATNVNLPEAVTAGRFRLDLYYRLNVATFELPPLRDRHGDIMPLAEHFLSKYSEKLHVRPPVLGLDTRRALLSYAWPGNIRELENVIHFALLTADGDIRPEHLRFAAAPQTAALAPALSPIENIAAQLDKLFASTPTELYQSLEELIVRRAFSYCSQNQVQTARLLGISRNVLRTLLKRLGLISHDAAADEYPELRLVPASAETGRAVS</sequence>
<evidence type="ECO:0000259" key="6">
    <source>
        <dbReference type="PROSITE" id="PS50045"/>
    </source>
</evidence>
<keyword evidence="2" id="KW-0067">ATP-binding</keyword>
<evidence type="ECO:0000313" key="7">
    <source>
        <dbReference type="EMBL" id="MFC4314183.1"/>
    </source>
</evidence>
<dbReference type="InterPro" id="IPR002078">
    <property type="entry name" value="Sigma_54_int"/>
</dbReference>
<dbReference type="RefSeq" id="WP_380605155.1">
    <property type="nucleotide sequence ID" value="NZ_JBHSDU010000015.1"/>
</dbReference>
<keyword evidence="5" id="KW-0804">Transcription</keyword>
<name>A0ABV8T5G6_9GAMM</name>
<dbReference type="InterPro" id="IPR003593">
    <property type="entry name" value="AAA+_ATPase"/>
</dbReference>
<evidence type="ECO:0000256" key="3">
    <source>
        <dbReference type="ARBA" id="ARBA00023015"/>
    </source>
</evidence>
<dbReference type="CDD" id="cd00009">
    <property type="entry name" value="AAA"/>
    <property type="match status" value="1"/>
</dbReference>
<dbReference type="SUPFAM" id="SSF46689">
    <property type="entry name" value="Homeodomain-like"/>
    <property type="match status" value="1"/>
</dbReference>
<dbReference type="Pfam" id="PF25601">
    <property type="entry name" value="AAA_lid_14"/>
    <property type="match status" value="1"/>
</dbReference>
<dbReference type="PROSITE" id="PS00688">
    <property type="entry name" value="SIGMA54_INTERACT_3"/>
    <property type="match status" value="1"/>
</dbReference>
<evidence type="ECO:0000256" key="2">
    <source>
        <dbReference type="ARBA" id="ARBA00022840"/>
    </source>
</evidence>
<organism evidence="7 8">
    <name type="scientific">Steroidobacter flavus</name>
    <dbReference type="NCBI Taxonomy" id="1842136"/>
    <lineage>
        <taxon>Bacteria</taxon>
        <taxon>Pseudomonadati</taxon>
        <taxon>Pseudomonadota</taxon>
        <taxon>Gammaproteobacteria</taxon>
        <taxon>Steroidobacterales</taxon>
        <taxon>Steroidobacteraceae</taxon>
        <taxon>Steroidobacter</taxon>
    </lineage>
</organism>
<keyword evidence="1" id="KW-0547">Nucleotide-binding</keyword>
<dbReference type="PANTHER" id="PTHR32071:SF21">
    <property type="entry name" value="TRANSCRIPTIONAL REGULATORY PROTEIN FLGR"/>
    <property type="match status" value="1"/>
</dbReference>
<accession>A0ABV8T5G6</accession>
<dbReference type="InterPro" id="IPR025662">
    <property type="entry name" value="Sigma_54_int_dom_ATP-bd_1"/>
</dbReference>
<protein>
    <submittedName>
        <fullName evidence="7">Sigma-54 interaction domain-containing protein</fullName>
    </submittedName>
</protein>
<keyword evidence="3" id="KW-0805">Transcription regulation</keyword>
<dbReference type="Gene3D" id="1.10.10.60">
    <property type="entry name" value="Homeodomain-like"/>
    <property type="match status" value="1"/>
</dbReference>
<evidence type="ECO:0000313" key="8">
    <source>
        <dbReference type="Proteomes" id="UP001595904"/>
    </source>
</evidence>
<dbReference type="InterPro" id="IPR058031">
    <property type="entry name" value="AAA_lid_NorR"/>
</dbReference>
<dbReference type="PANTHER" id="PTHR32071">
    <property type="entry name" value="TRANSCRIPTIONAL REGULATORY PROTEIN"/>
    <property type="match status" value="1"/>
</dbReference>
<dbReference type="InterPro" id="IPR009057">
    <property type="entry name" value="Homeodomain-like_sf"/>
</dbReference>
<dbReference type="PROSITE" id="PS00676">
    <property type="entry name" value="SIGMA54_INTERACT_2"/>
    <property type="match status" value="1"/>
</dbReference>
<dbReference type="Pfam" id="PF00158">
    <property type="entry name" value="Sigma54_activat"/>
    <property type="match status" value="1"/>
</dbReference>
<dbReference type="SMART" id="SM00382">
    <property type="entry name" value="AAA"/>
    <property type="match status" value="1"/>
</dbReference>
<dbReference type="Gene3D" id="1.10.8.60">
    <property type="match status" value="1"/>
</dbReference>
<evidence type="ECO:0000256" key="4">
    <source>
        <dbReference type="ARBA" id="ARBA00023125"/>
    </source>
</evidence>
<evidence type="ECO:0000256" key="5">
    <source>
        <dbReference type="ARBA" id="ARBA00023163"/>
    </source>
</evidence>
<reference evidence="8" key="1">
    <citation type="journal article" date="2019" name="Int. J. Syst. Evol. Microbiol.">
        <title>The Global Catalogue of Microorganisms (GCM) 10K type strain sequencing project: providing services to taxonomists for standard genome sequencing and annotation.</title>
        <authorList>
            <consortium name="The Broad Institute Genomics Platform"/>
            <consortium name="The Broad Institute Genome Sequencing Center for Infectious Disease"/>
            <person name="Wu L."/>
            <person name="Ma J."/>
        </authorList>
    </citation>
    <scope>NUCLEOTIDE SEQUENCE [LARGE SCALE GENOMIC DNA]</scope>
    <source>
        <strain evidence="8">CGMCC 1.10759</strain>
    </source>
</reference>
<dbReference type="InterPro" id="IPR027417">
    <property type="entry name" value="P-loop_NTPase"/>
</dbReference>
<keyword evidence="8" id="KW-1185">Reference proteome</keyword>
<dbReference type="Proteomes" id="UP001595904">
    <property type="component" value="Unassembled WGS sequence"/>
</dbReference>
<proteinExistence type="predicted"/>
<dbReference type="PROSITE" id="PS00675">
    <property type="entry name" value="SIGMA54_INTERACT_1"/>
    <property type="match status" value="1"/>
</dbReference>
<dbReference type="InterPro" id="IPR025943">
    <property type="entry name" value="Sigma_54_int_dom_ATP-bd_2"/>
</dbReference>